<dbReference type="RefSeq" id="XP_044656089.1">
    <property type="nucleotide sequence ID" value="XM_044800154.1"/>
</dbReference>
<dbReference type="AlphaFoldDB" id="A0A9P3CHQ7"/>
<proteinExistence type="predicted"/>
<gene>
    <name evidence="3" type="ORF">CKM354_000490100</name>
</gene>
<evidence type="ECO:0000256" key="1">
    <source>
        <dbReference type="SAM" id="SignalP"/>
    </source>
</evidence>
<organism evidence="3 4">
    <name type="scientific">Cercospora kikuchii</name>
    <dbReference type="NCBI Taxonomy" id="84275"/>
    <lineage>
        <taxon>Eukaryota</taxon>
        <taxon>Fungi</taxon>
        <taxon>Dikarya</taxon>
        <taxon>Ascomycota</taxon>
        <taxon>Pezizomycotina</taxon>
        <taxon>Dothideomycetes</taxon>
        <taxon>Dothideomycetidae</taxon>
        <taxon>Mycosphaerellales</taxon>
        <taxon>Mycosphaerellaceae</taxon>
        <taxon>Cercospora</taxon>
    </lineage>
</organism>
<keyword evidence="4" id="KW-1185">Reference proteome</keyword>
<dbReference type="EMBL" id="BOLY01000003">
    <property type="protein sequence ID" value="GIZ41602.1"/>
    <property type="molecule type" value="Genomic_DNA"/>
</dbReference>
<protein>
    <recommendedName>
        <fullName evidence="2">NTF2-like domain-containing protein</fullName>
    </recommendedName>
</protein>
<evidence type="ECO:0000313" key="4">
    <source>
        <dbReference type="Proteomes" id="UP000825890"/>
    </source>
</evidence>
<comment type="caution">
    <text evidence="3">The sequence shown here is derived from an EMBL/GenBank/DDBJ whole genome shotgun (WGS) entry which is preliminary data.</text>
</comment>
<accession>A0A9P3CHQ7</accession>
<feature type="signal peptide" evidence="1">
    <location>
        <begin position="1"/>
        <end position="23"/>
    </location>
</feature>
<dbReference type="Pfam" id="PF26534">
    <property type="entry name" value="NTF2_7"/>
    <property type="match status" value="1"/>
</dbReference>
<reference evidence="3 4" key="1">
    <citation type="submission" date="2021-01" db="EMBL/GenBank/DDBJ databases">
        <title>Cercospora kikuchii MAFF 305040 whole genome shotgun sequence.</title>
        <authorList>
            <person name="Kashiwa T."/>
            <person name="Suzuki T."/>
        </authorList>
    </citation>
    <scope>NUCLEOTIDE SEQUENCE [LARGE SCALE GENOMIC DNA]</scope>
    <source>
        <strain evidence="3 4">MAFF 305040</strain>
    </source>
</reference>
<keyword evidence="1" id="KW-0732">Signal</keyword>
<dbReference type="Proteomes" id="UP000825890">
    <property type="component" value="Unassembled WGS sequence"/>
</dbReference>
<sequence length="187" mass="20252">MRFSFLTCSASIILSICIRHSQGCLTDGGAASFHTVFGAIRRKVVGYEDLIDKFISPNFELVSDSLAFLTGGTLNDTNAHSVQEYLAKYSDPLPPPSSSRLIHIAHSCDTITTYSEFIVGDVPIRAFNLYFVDLPSAKIIKLYTEINNGAARYAICKLNSTACPTQVKLDVGDNGPAYGFSGCQAPL</sequence>
<evidence type="ECO:0000259" key="2">
    <source>
        <dbReference type="Pfam" id="PF26534"/>
    </source>
</evidence>
<dbReference type="OrthoDB" id="3640586at2759"/>
<evidence type="ECO:0000313" key="3">
    <source>
        <dbReference type="EMBL" id="GIZ41602.1"/>
    </source>
</evidence>
<dbReference type="GeneID" id="68290476"/>
<feature type="chain" id="PRO_5040245779" description="NTF2-like domain-containing protein" evidence="1">
    <location>
        <begin position="24"/>
        <end position="187"/>
    </location>
</feature>
<feature type="domain" description="NTF2-like" evidence="2">
    <location>
        <begin position="24"/>
        <end position="155"/>
    </location>
</feature>
<name>A0A9P3CHQ7_9PEZI</name>
<dbReference type="InterPro" id="IPR058645">
    <property type="entry name" value="NTF2-like_dom_7"/>
</dbReference>